<sequence length="460" mass="48573">MNAWVLFSPYRLQRDGALSARASVRAQAKLAVRQRPAIEGHPSNRAIGFTRLPCGLAVDERRRSRQAGPVRDGFTPEGQNRIMHSPPAGSGGDYLAVGQAQGAHWGLVVKAALESLGPLTADANVGFVYVTPALADDFSSIVTLLRGATPVGHWFGAVGHGVIGPEGAASDGAAVVLMAGRLDSQGLKPFDGADPVEFVRRHDVWLRSQQDAYALVHGDAQAIDLPRQLEALAAQSGAFLAGGLAFPGGAHVAGQISGASLSGLLLGDAVPLLTGISQGCQPIGPSHVVGEALDNVVMTLDGRPALEVLKEEAGEIIARRLARAAGYIHVALPGDGQDDDPDYAVRNLLGIDPQRAWLAVGDYLQAGDHLMFVRRDANAARADLARMLEGMARRLQGRAPKGGLYIACLGRGAHMFGDDGREAEMIREHLGDFPLIGFSASGEIWHNRLYGYTGILVLFL</sequence>
<dbReference type="Pfam" id="PF10442">
    <property type="entry name" value="FIST_C"/>
    <property type="match status" value="1"/>
</dbReference>
<gene>
    <name evidence="4" type="ORF">GALL_99500</name>
</gene>
<dbReference type="SMART" id="SM01204">
    <property type="entry name" value="FIST_C"/>
    <property type="match status" value="1"/>
</dbReference>
<accession>A0A1J5T2K5</accession>
<evidence type="ECO:0000259" key="2">
    <source>
        <dbReference type="SMART" id="SM00897"/>
    </source>
</evidence>
<dbReference type="InterPro" id="IPR019494">
    <property type="entry name" value="FIST_C"/>
</dbReference>
<proteinExistence type="predicted"/>
<dbReference type="Pfam" id="PF08495">
    <property type="entry name" value="FIST"/>
    <property type="match status" value="1"/>
</dbReference>
<evidence type="ECO:0000256" key="1">
    <source>
        <dbReference type="SAM" id="MobiDB-lite"/>
    </source>
</evidence>
<dbReference type="InterPro" id="IPR013702">
    <property type="entry name" value="FIST_domain_N"/>
</dbReference>
<dbReference type="AlphaFoldDB" id="A0A1J5T2K5"/>
<dbReference type="PANTHER" id="PTHR14939">
    <property type="entry name" value="F-BOX ONLY PROTEIN 22"/>
    <property type="match status" value="1"/>
</dbReference>
<name>A0A1J5T2K5_9ZZZZ</name>
<reference evidence="4" key="1">
    <citation type="submission" date="2016-10" db="EMBL/GenBank/DDBJ databases">
        <title>Sequence of Gallionella enrichment culture.</title>
        <authorList>
            <person name="Poehlein A."/>
            <person name="Muehling M."/>
            <person name="Daniel R."/>
        </authorList>
    </citation>
    <scope>NUCLEOTIDE SEQUENCE</scope>
</reference>
<evidence type="ECO:0000313" key="4">
    <source>
        <dbReference type="EMBL" id="OIR08084.1"/>
    </source>
</evidence>
<evidence type="ECO:0000259" key="3">
    <source>
        <dbReference type="SMART" id="SM01204"/>
    </source>
</evidence>
<feature type="region of interest" description="Disordered" evidence="1">
    <location>
        <begin position="61"/>
        <end position="88"/>
    </location>
</feature>
<comment type="caution">
    <text evidence="4">The sequence shown here is derived from an EMBL/GenBank/DDBJ whole genome shotgun (WGS) entry which is preliminary data.</text>
</comment>
<organism evidence="4">
    <name type="scientific">mine drainage metagenome</name>
    <dbReference type="NCBI Taxonomy" id="410659"/>
    <lineage>
        <taxon>unclassified sequences</taxon>
        <taxon>metagenomes</taxon>
        <taxon>ecological metagenomes</taxon>
    </lineage>
</organism>
<dbReference type="PANTHER" id="PTHR14939:SF5">
    <property type="entry name" value="F-BOX ONLY PROTEIN 22"/>
    <property type="match status" value="1"/>
</dbReference>
<dbReference type="EMBL" id="MLJW01000034">
    <property type="protein sequence ID" value="OIR08084.1"/>
    <property type="molecule type" value="Genomic_DNA"/>
</dbReference>
<feature type="domain" description="FIST C-domain" evidence="3">
    <location>
        <begin position="305"/>
        <end position="447"/>
    </location>
</feature>
<feature type="domain" description="FIST" evidence="2">
    <location>
        <begin position="122"/>
        <end position="304"/>
    </location>
</feature>
<dbReference type="SMART" id="SM00897">
    <property type="entry name" value="FIST"/>
    <property type="match status" value="1"/>
</dbReference>
<protein>
    <submittedName>
        <fullName evidence="4">FIST C domain protein</fullName>
    </submittedName>
</protein>